<dbReference type="EMBL" id="QGMZ01000018">
    <property type="protein sequence ID" value="PWR73444.1"/>
    <property type="molecule type" value="Genomic_DNA"/>
</dbReference>
<accession>A0A2V2MZ81</accession>
<sequence length="358" mass="38373">MKFGYAIVLALVALVAVSGFAAADRLPGQVPENQIFTIDTLIDVTGQVSEESEMQWTLADGDYESYKVDGESDATLPADVADFATALNTAKSAGLIELAWNAAGGIDKLEFPSDWASKLVDPNVSATMKWSDLYALFTTGYYKTLSKTEGAIHNSMLKPTEEIMILTWTDSLRSNGGKLSLSKNIDFDSTDKGKGLSNLEVEKVLTYASTEGNHLVGSEEWTLDVAGSYEKTADTIRCVFATAKSEYFPAFCNVVKAKSELVNINSAQISTKGAARSVAATSDVPAMLNYQIAVTPDSNSGSGFADGTVKTLFGGSIMEARANNLVQSATNNWKDTASVSGGIKNFQKTFNYESGFKF</sequence>
<dbReference type="OrthoDB" id="117391at2157"/>
<dbReference type="Proteomes" id="UP000245934">
    <property type="component" value="Unassembled WGS sequence"/>
</dbReference>
<dbReference type="RefSeq" id="WP_109940855.1">
    <property type="nucleotide sequence ID" value="NZ_CP176366.1"/>
</dbReference>
<comment type="caution">
    <text evidence="1">The sequence shown here is derived from an EMBL/GenBank/DDBJ whole genome shotgun (WGS) entry which is preliminary data.</text>
</comment>
<dbReference type="GeneID" id="97608854"/>
<gene>
    <name evidence="1" type="ORF">DLD82_09335</name>
</gene>
<keyword evidence="2" id="KW-1185">Reference proteome</keyword>
<evidence type="ECO:0000313" key="1">
    <source>
        <dbReference type="EMBL" id="PWR73444.1"/>
    </source>
</evidence>
<protein>
    <submittedName>
        <fullName evidence="1">Uncharacterized protein</fullName>
    </submittedName>
</protein>
<evidence type="ECO:0000313" key="2">
    <source>
        <dbReference type="Proteomes" id="UP000245934"/>
    </source>
</evidence>
<name>A0A2V2MZ81_9EURY</name>
<proteinExistence type="predicted"/>
<reference evidence="1 2" key="1">
    <citation type="submission" date="2018-05" db="EMBL/GenBank/DDBJ databases">
        <title>Draft genome of Methanospirillum stamsii Pt1.</title>
        <authorList>
            <person name="Dueholm M.S."/>
            <person name="Nielsen P.H."/>
            <person name="Bakmann L.F."/>
            <person name="Otzen D.E."/>
        </authorList>
    </citation>
    <scope>NUCLEOTIDE SEQUENCE [LARGE SCALE GENOMIC DNA]</scope>
    <source>
        <strain evidence="1 2">Pt1</strain>
    </source>
</reference>
<organism evidence="1 2">
    <name type="scientific">Methanospirillum stamsii</name>
    <dbReference type="NCBI Taxonomy" id="1277351"/>
    <lineage>
        <taxon>Archaea</taxon>
        <taxon>Methanobacteriati</taxon>
        <taxon>Methanobacteriota</taxon>
        <taxon>Stenosarchaea group</taxon>
        <taxon>Methanomicrobia</taxon>
        <taxon>Methanomicrobiales</taxon>
        <taxon>Methanospirillaceae</taxon>
        <taxon>Methanospirillum</taxon>
    </lineage>
</organism>
<dbReference type="AlphaFoldDB" id="A0A2V2MZ81"/>